<dbReference type="GO" id="GO:0071161">
    <property type="term" value="F:cyanophycin synthetase activity (L-arginine-adding)"/>
    <property type="evidence" value="ECO:0007669"/>
    <property type="project" value="UniProtKB-EC"/>
</dbReference>
<organism evidence="2">
    <name type="scientific">uncultured Gemmatimonadaceae bacterium</name>
    <dbReference type="NCBI Taxonomy" id="246130"/>
    <lineage>
        <taxon>Bacteria</taxon>
        <taxon>Pseudomonadati</taxon>
        <taxon>Gemmatimonadota</taxon>
        <taxon>Gemmatimonadia</taxon>
        <taxon>Gemmatimonadales</taxon>
        <taxon>Gemmatimonadaceae</taxon>
        <taxon>environmental samples</taxon>
    </lineage>
</organism>
<dbReference type="EC" id="6.3.2.30" evidence="2"/>
<dbReference type="AlphaFoldDB" id="A0A6J4KJG6"/>
<dbReference type="GO" id="GO:0071160">
    <property type="term" value="F:cyanophycin synthetase activity (L-aspartate-adding)"/>
    <property type="evidence" value="ECO:0007669"/>
    <property type="project" value="UniProtKB-EC"/>
</dbReference>
<dbReference type="EMBL" id="CADCTX010000207">
    <property type="protein sequence ID" value="CAA9306674.1"/>
    <property type="molecule type" value="Genomic_DNA"/>
</dbReference>
<name>A0A6J4KJG6_9BACT</name>
<proteinExistence type="predicted"/>
<evidence type="ECO:0000313" key="2">
    <source>
        <dbReference type="EMBL" id="CAA9306674.1"/>
    </source>
</evidence>
<dbReference type="Pfam" id="PF18921">
    <property type="entry name" value="Cyanophycin_syn"/>
    <property type="match status" value="1"/>
</dbReference>
<gene>
    <name evidence="2" type="ORF">AVDCRST_MAG40-717</name>
</gene>
<dbReference type="InterPro" id="IPR044019">
    <property type="entry name" value="Cyanophycin_syn_N"/>
</dbReference>
<reference evidence="2" key="1">
    <citation type="submission" date="2020-02" db="EMBL/GenBank/DDBJ databases">
        <authorList>
            <person name="Meier V. D."/>
        </authorList>
    </citation>
    <scope>NUCLEOTIDE SEQUENCE</scope>
    <source>
        <strain evidence="2">AVDCRST_MAG40</strain>
    </source>
</reference>
<protein>
    <submittedName>
        <fullName evidence="2">Cyanophycin synthase(EC)</fullName>
        <ecNumber evidence="2">6.3.2.29</ecNumber>
        <ecNumber evidence="2">6.3.2.30</ecNumber>
    </submittedName>
</protein>
<dbReference type="EC" id="6.3.2.29" evidence="2"/>
<feature type="domain" description="Cyanophycin synthase-like N-terminal" evidence="1">
    <location>
        <begin position="36"/>
        <end position="147"/>
    </location>
</feature>
<keyword evidence="2" id="KW-0436">Ligase</keyword>
<feature type="non-terminal residue" evidence="2">
    <location>
        <position position="186"/>
    </location>
</feature>
<evidence type="ECO:0000259" key="1">
    <source>
        <dbReference type="Pfam" id="PF18921"/>
    </source>
</evidence>
<accession>A0A6J4KJG6</accession>
<sequence length="186" mass="19488">MSDAAARPDPNTEIRMLALSATRGVNYWSRRPVTRMDLVVGAYDDISSAEVPGFTEQLVAAMPGLVEHRCSIGARGGFITRLRRGTYAPHIVEHVALELQTMMGHDVGFGRTRGGDEPGEYTLVFEHLHEAVGLRAAALALGVVQQALAGTLGAVHHVTAELAALAQGAAVPPVTAEVLCAVTGGG</sequence>